<gene>
    <name evidence="1" type="ORF">CVT24_002086</name>
</gene>
<proteinExistence type="predicted"/>
<dbReference type="CDD" id="cd09917">
    <property type="entry name" value="F-box_SF"/>
    <property type="match status" value="1"/>
</dbReference>
<dbReference type="InParanoid" id="A0A409YIB0"/>
<dbReference type="Proteomes" id="UP000284842">
    <property type="component" value="Unassembled WGS sequence"/>
</dbReference>
<sequence>MPRGKFLPFDLIEEVFSHIAQSDVATISACSQTSKSFRVEMQKRLFEVIKLDFSLVSHSLGGPSRFRFTLDDVDGDNRAQQLVEVLTSNPDLASYVRMLCIISSQKPAAAPRDDSGTWSQTATILDLLSLLPNLEVFLFKPDSHSILPNYSLFSRALKNAIRHLLLRNRNTMECVGITAARYFSPNVLVHLPMLKTLSILSVSQQFRSGPFSNPPGVIRPMHLRIHSSQLRDYASLDNVVDLLKIDYAEGKAALMSFSQLHTLYLDSADATREVTKFLINATNPEVLSEVPIRAPNEAITIYNMQPWKHLNVEYQDAPDFDLSRLQRLTNLSMFGGLYGVPVVSPDHASTIVHSHCPWMGAILSTLPPRGSASSKHDDNCSAAHDDINNGTCQLSLKVKIYLFNVFAMEDLVELPLAPLIDVIVEKRRNGALRDALVEFVVLQCGHGHDDDEQWHADVSETLRKNESVKSSESFVDFAMVFGCTGP</sequence>
<keyword evidence="2" id="KW-1185">Reference proteome</keyword>
<evidence type="ECO:0000313" key="2">
    <source>
        <dbReference type="Proteomes" id="UP000284842"/>
    </source>
</evidence>
<comment type="caution">
    <text evidence="1">The sequence shown here is derived from an EMBL/GenBank/DDBJ whole genome shotgun (WGS) entry which is preliminary data.</text>
</comment>
<evidence type="ECO:0000313" key="1">
    <source>
        <dbReference type="EMBL" id="PPR02720.1"/>
    </source>
</evidence>
<protein>
    <recommendedName>
        <fullName evidence="3">F-box domain-containing protein</fullName>
    </recommendedName>
</protein>
<dbReference type="AlphaFoldDB" id="A0A409YIB0"/>
<accession>A0A409YIB0</accession>
<dbReference type="EMBL" id="NHTK01001151">
    <property type="protein sequence ID" value="PPR02720.1"/>
    <property type="molecule type" value="Genomic_DNA"/>
</dbReference>
<evidence type="ECO:0008006" key="3">
    <source>
        <dbReference type="Google" id="ProtNLM"/>
    </source>
</evidence>
<reference evidence="1 2" key="1">
    <citation type="journal article" date="2018" name="Evol. Lett.">
        <title>Horizontal gene cluster transfer increased hallucinogenic mushroom diversity.</title>
        <authorList>
            <person name="Reynolds H.T."/>
            <person name="Vijayakumar V."/>
            <person name="Gluck-Thaler E."/>
            <person name="Korotkin H.B."/>
            <person name="Matheny P.B."/>
            <person name="Slot J.C."/>
        </authorList>
    </citation>
    <scope>NUCLEOTIDE SEQUENCE [LARGE SCALE GENOMIC DNA]</scope>
    <source>
        <strain evidence="1 2">2629</strain>
    </source>
</reference>
<name>A0A409YIB0_9AGAR</name>
<dbReference type="OrthoDB" id="2745898at2759"/>
<organism evidence="1 2">
    <name type="scientific">Panaeolus cyanescens</name>
    <dbReference type="NCBI Taxonomy" id="181874"/>
    <lineage>
        <taxon>Eukaryota</taxon>
        <taxon>Fungi</taxon>
        <taxon>Dikarya</taxon>
        <taxon>Basidiomycota</taxon>
        <taxon>Agaricomycotina</taxon>
        <taxon>Agaricomycetes</taxon>
        <taxon>Agaricomycetidae</taxon>
        <taxon>Agaricales</taxon>
        <taxon>Agaricineae</taxon>
        <taxon>Galeropsidaceae</taxon>
        <taxon>Panaeolus</taxon>
    </lineage>
</organism>